<dbReference type="OrthoDB" id="3515641at2759"/>
<accession>A0A8H7T7P2</accession>
<dbReference type="EMBL" id="JAFJYH010000294">
    <property type="protein sequence ID" value="KAG4413811.1"/>
    <property type="molecule type" value="Genomic_DNA"/>
</dbReference>
<evidence type="ECO:0000313" key="3">
    <source>
        <dbReference type="Proteomes" id="UP000664132"/>
    </source>
</evidence>
<feature type="transmembrane region" description="Helical" evidence="1">
    <location>
        <begin position="65"/>
        <end position="83"/>
    </location>
</feature>
<protein>
    <submittedName>
        <fullName evidence="2">Uncharacterized protein</fullName>
    </submittedName>
</protein>
<evidence type="ECO:0000256" key="1">
    <source>
        <dbReference type="SAM" id="Phobius"/>
    </source>
</evidence>
<evidence type="ECO:0000313" key="2">
    <source>
        <dbReference type="EMBL" id="KAG4413811.1"/>
    </source>
</evidence>
<reference evidence="2" key="1">
    <citation type="submission" date="2021-02" db="EMBL/GenBank/DDBJ databases">
        <title>Genome sequence Cadophora malorum strain M34.</title>
        <authorList>
            <person name="Stefanovic E."/>
            <person name="Vu D."/>
            <person name="Scully C."/>
            <person name="Dijksterhuis J."/>
            <person name="Roader J."/>
            <person name="Houbraken J."/>
        </authorList>
    </citation>
    <scope>NUCLEOTIDE SEQUENCE</scope>
    <source>
        <strain evidence="2">M34</strain>
    </source>
</reference>
<keyword evidence="1" id="KW-1133">Transmembrane helix</keyword>
<proteinExistence type="predicted"/>
<sequence>MKQLLRQLQPSKLWKSDRAKCLAACLVHLPSLITTIALIFLNFSFKWYSDADVPNQNAQLNALQFASKIHEIVIIASLSVVAVSCVQHELCRRDGLAIGGVLAAFQISNILSLFDPALWKTTGFPPRRILFGLSITLFTLLGAVVGPSSAILMLPSVGSWDLNVQLTWFQGGIKDTTCGMFMTGNESALWPSSITTSNFLPPQCQSLNATTALQDHCPAAGLPVLLARPWMGSSYGDGFGTGQIFWNFSMSGNASVPLNDSPYPNSYQYNRGVQGALTLTDGYAMLTQSTASSMDSAMISVFAKARWSKPYQFEHRRNPYQHAWQWKENVDWRFSLKNGTRTLAPQSFVLCRSEPLLLDPSTNLTHQGQSLVFPLRGDQNWSVDATSLTNKWNSTFPLVSGWLQPPDLHNNTPSIWGSFFSQGLDTDAPLWSWAHDNLTEPGLREIFLEVDWANLALPPELTVERLIANFRQKLQVRGENFDPTLSIQELSTRAAISFLITDALARFGSTAEVIIATENPPEADPDTVGYVSMQKASTLDLPNLTPIRVTRDRYGYSYSTSGTTRRLAIAVMLIYISIALTHTVLVVRYKWWYPGLQSLSDFFVLAVNSSRPEPLGDCSSQVELISKKREYNIQVREVGDEELEMEIRGKHGMETIH</sequence>
<dbReference type="Proteomes" id="UP000664132">
    <property type="component" value="Unassembled WGS sequence"/>
</dbReference>
<feature type="transmembrane region" description="Helical" evidence="1">
    <location>
        <begin position="21"/>
        <end position="45"/>
    </location>
</feature>
<keyword evidence="1" id="KW-0472">Membrane</keyword>
<keyword evidence="1" id="KW-0812">Transmembrane</keyword>
<comment type="caution">
    <text evidence="2">The sequence shown here is derived from an EMBL/GenBank/DDBJ whole genome shotgun (WGS) entry which is preliminary data.</text>
</comment>
<feature type="transmembrane region" description="Helical" evidence="1">
    <location>
        <begin position="95"/>
        <end position="114"/>
    </location>
</feature>
<feature type="transmembrane region" description="Helical" evidence="1">
    <location>
        <begin position="129"/>
        <end position="154"/>
    </location>
</feature>
<keyword evidence="3" id="KW-1185">Reference proteome</keyword>
<feature type="transmembrane region" description="Helical" evidence="1">
    <location>
        <begin position="567"/>
        <end position="589"/>
    </location>
</feature>
<name>A0A8H7T7P2_9HELO</name>
<organism evidence="2 3">
    <name type="scientific">Cadophora malorum</name>
    <dbReference type="NCBI Taxonomy" id="108018"/>
    <lineage>
        <taxon>Eukaryota</taxon>
        <taxon>Fungi</taxon>
        <taxon>Dikarya</taxon>
        <taxon>Ascomycota</taxon>
        <taxon>Pezizomycotina</taxon>
        <taxon>Leotiomycetes</taxon>
        <taxon>Helotiales</taxon>
        <taxon>Ploettnerulaceae</taxon>
        <taxon>Cadophora</taxon>
    </lineage>
</organism>
<dbReference type="AlphaFoldDB" id="A0A8H7T7P2"/>
<gene>
    <name evidence="2" type="ORF">IFR04_013036</name>
</gene>